<dbReference type="SUPFAM" id="SSF48452">
    <property type="entry name" value="TPR-like"/>
    <property type="match status" value="1"/>
</dbReference>
<dbReference type="PANTHER" id="PTHR44858:SF1">
    <property type="entry name" value="UDP-N-ACETYLGLUCOSAMINE--PEPTIDE N-ACETYLGLUCOSAMINYLTRANSFERASE SPINDLY-RELATED"/>
    <property type="match status" value="1"/>
</dbReference>
<keyword evidence="4" id="KW-0472">Membrane</keyword>
<accession>A0ABS7JFX6</accession>
<feature type="repeat" description="TPR" evidence="3">
    <location>
        <begin position="259"/>
        <end position="292"/>
    </location>
</feature>
<keyword evidence="4" id="KW-0812">Transmembrane</keyword>
<evidence type="ECO:0000313" key="6">
    <source>
        <dbReference type="Proteomes" id="UP000776651"/>
    </source>
</evidence>
<keyword evidence="2 3" id="KW-0802">TPR repeat</keyword>
<keyword evidence="1" id="KW-0677">Repeat</keyword>
<dbReference type="Proteomes" id="UP000776651">
    <property type="component" value="Unassembled WGS sequence"/>
</dbReference>
<dbReference type="SMART" id="SM00028">
    <property type="entry name" value="TPR"/>
    <property type="match status" value="6"/>
</dbReference>
<dbReference type="EMBL" id="JAIGNQ010000001">
    <property type="protein sequence ID" value="MBX7487293.1"/>
    <property type="molecule type" value="Genomic_DNA"/>
</dbReference>
<keyword evidence="6" id="KW-1185">Reference proteome</keyword>
<protein>
    <submittedName>
        <fullName evidence="5">Tetratricopeptide repeat protein</fullName>
    </submittedName>
</protein>
<evidence type="ECO:0000256" key="4">
    <source>
        <dbReference type="SAM" id="Phobius"/>
    </source>
</evidence>
<proteinExistence type="predicted"/>
<dbReference type="InterPro" id="IPR050498">
    <property type="entry name" value="Ycf3"/>
</dbReference>
<dbReference type="RefSeq" id="WP_221596720.1">
    <property type="nucleotide sequence ID" value="NZ_JAIGNQ010000001.1"/>
</dbReference>
<dbReference type="PANTHER" id="PTHR44858">
    <property type="entry name" value="TETRATRICOPEPTIDE REPEAT PROTEIN 6"/>
    <property type="match status" value="1"/>
</dbReference>
<dbReference type="PROSITE" id="PS50005">
    <property type="entry name" value="TPR"/>
    <property type="match status" value="4"/>
</dbReference>
<dbReference type="Pfam" id="PF13432">
    <property type="entry name" value="TPR_16"/>
    <property type="match status" value="3"/>
</dbReference>
<evidence type="ECO:0000256" key="2">
    <source>
        <dbReference type="ARBA" id="ARBA00022803"/>
    </source>
</evidence>
<name>A0ABS7JFX6_9SPHN</name>
<evidence type="ECO:0000256" key="3">
    <source>
        <dbReference type="PROSITE-ProRule" id="PRU00339"/>
    </source>
</evidence>
<feature type="transmembrane region" description="Helical" evidence="4">
    <location>
        <begin position="6"/>
        <end position="30"/>
    </location>
</feature>
<dbReference type="InterPro" id="IPR011990">
    <property type="entry name" value="TPR-like_helical_dom_sf"/>
</dbReference>
<sequence>MFDQVPPQIWIVLALAIISLGPAAYVWRYFAHGLTPRDITLPPEDLSWKSLRHLLLCLTALVGLAGIGAFVFTPWAAQFARSPLFAQALFGAMGSYALCTVVWSWRKGEIELLLRGFVSRFSRTEHPKRYWASMIWNGILGAGLLAAAFGAGRENATPHCDDGNSRDELIEILATCSALLAESDLDLDQRANLLADRGAINHRLGNDTLALRDYSDALALDPSNSYALYNRALVYQRTKDFSRSLADFDASLALRPDNDAAYLDRGLLYLDHGRLEEAVRDFTTLHERSPDNAYALANRGITYVWLGEREKAEKDFATINKDGEAWPIVLHGRALLAFHDKEYSRSIDYLTQALNVDPDDYFALRLRADAYWKSGRKDLARNDDDRSIAIDAERDTR</sequence>
<keyword evidence="4" id="KW-1133">Transmembrane helix</keyword>
<feature type="transmembrane region" description="Helical" evidence="4">
    <location>
        <begin position="84"/>
        <end position="105"/>
    </location>
</feature>
<evidence type="ECO:0000256" key="1">
    <source>
        <dbReference type="ARBA" id="ARBA00022737"/>
    </source>
</evidence>
<dbReference type="Gene3D" id="1.25.40.10">
    <property type="entry name" value="Tetratricopeptide repeat domain"/>
    <property type="match status" value="2"/>
</dbReference>
<gene>
    <name evidence="5" type="ORF">K3177_02080</name>
</gene>
<feature type="repeat" description="TPR" evidence="3">
    <location>
        <begin position="191"/>
        <end position="224"/>
    </location>
</feature>
<organism evidence="5 6">
    <name type="scientific">Qipengyuania pacifica</name>
    <dbReference type="NCBI Taxonomy" id="2860199"/>
    <lineage>
        <taxon>Bacteria</taxon>
        <taxon>Pseudomonadati</taxon>
        <taxon>Pseudomonadota</taxon>
        <taxon>Alphaproteobacteria</taxon>
        <taxon>Sphingomonadales</taxon>
        <taxon>Erythrobacteraceae</taxon>
        <taxon>Qipengyuania</taxon>
    </lineage>
</organism>
<feature type="transmembrane region" description="Helical" evidence="4">
    <location>
        <begin position="130"/>
        <end position="151"/>
    </location>
</feature>
<feature type="repeat" description="TPR" evidence="3">
    <location>
        <begin position="327"/>
        <end position="360"/>
    </location>
</feature>
<dbReference type="InterPro" id="IPR019734">
    <property type="entry name" value="TPR_rpt"/>
</dbReference>
<reference evidence="5 6" key="1">
    <citation type="submission" date="2021-08" db="EMBL/GenBank/DDBJ databases">
        <title>Comparative Genomics Analysis of the Genus Qipengyuania Reveals Extensive Genetic Diversity and Metabolic Versatility, Including the Description of Fifteen Novel Species.</title>
        <authorList>
            <person name="Liu Y."/>
        </authorList>
    </citation>
    <scope>NUCLEOTIDE SEQUENCE [LARGE SCALE GENOMIC DNA]</scope>
    <source>
        <strain evidence="5 6">GH25</strain>
    </source>
</reference>
<comment type="caution">
    <text evidence="5">The sequence shown here is derived from an EMBL/GenBank/DDBJ whole genome shotgun (WGS) entry which is preliminary data.</text>
</comment>
<evidence type="ECO:0000313" key="5">
    <source>
        <dbReference type="EMBL" id="MBX7487293.1"/>
    </source>
</evidence>
<feature type="transmembrane region" description="Helical" evidence="4">
    <location>
        <begin position="51"/>
        <end position="72"/>
    </location>
</feature>
<feature type="repeat" description="TPR" evidence="3">
    <location>
        <begin position="225"/>
        <end position="258"/>
    </location>
</feature>